<sequence>MDAYAAGRFYEDTKKHIADKLVILDIALRALRDAAKEAYEKNLLEGSYYDLEDFRGRQEQLIFKDVMDMDAFEVEKISEGTS</sequence>
<name>A0A2H4P8F2_9CAUD</name>
<gene>
    <name evidence="1" type="ORF">SEA_C3PO_4</name>
</gene>
<dbReference type="OrthoDB" id="35294at10239"/>
<dbReference type="EMBL" id="MG198776">
    <property type="protein sequence ID" value="ATW58507.1"/>
    <property type="molecule type" value="Genomic_DNA"/>
</dbReference>
<reference evidence="1 2" key="1">
    <citation type="submission" date="2017-10" db="EMBL/GenBank/DDBJ databases">
        <authorList>
            <person name="Almansoob K.M."/>
            <person name="Barra A."/>
            <person name="Canlas S.M."/>
            <person name="Chawla N."/>
            <person name="Johnson B.N."/>
            <person name="Kuhl M.D."/>
            <person name="Lin J.Y."/>
            <person name="Patel D.V."/>
            <person name="Reddy A.G."/>
            <person name="Sobol L."/>
            <person name="Solorzano-Papili D."/>
            <person name="Monti D.L."/>
            <person name="Stoner T.H."/>
            <person name="Garlena R.A."/>
            <person name="Russell D.A."/>
            <person name="Pope W.H."/>
            <person name="Jacobs-Sera D."/>
            <person name="Hatfull G.F."/>
        </authorList>
    </citation>
    <scope>NUCLEOTIDE SEQUENCE [LARGE SCALE GENOMIC DNA]</scope>
</reference>
<proteinExistence type="predicted"/>
<accession>A0A2H4P8F2</accession>
<evidence type="ECO:0000313" key="2">
    <source>
        <dbReference type="Proteomes" id="UP000241822"/>
    </source>
</evidence>
<protein>
    <submittedName>
        <fullName evidence="1">Uncharacterized protein</fullName>
    </submittedName>
</protein>
<dbReference type="Proteomes" id="UP000241822">
    <property type="component" value="Segment"/>
</dbReference>
<organism evidence="1 2">
    <name type="scientific">Corynebacterium phage C3PO</name>
    <dbReference type="NCBI Taxonomy" id="2047868"/>
    <lineage>
        <taxon>Viruses</taxon>
        <taxon>Duplodnaviria</taxon>
        <taxon>Heunggongvirae</taxon>
        <taxon>Uroviricota</taxon>
        <taxon>Caudoviricetes</taxon>
        <taxon>Zierdtviridae</taxon>
        <taxon>Toshachvirinae</taxon>
        <taxon>Ceetrepovirus</taxon>
        <taxon>Ceetrepovirus C3PO</taxon>
        <taxon>Corynebacterium virus C3PO</taxon>
    </lineage>
</organism>
<keyword evidence="2" id="KW-1185">Reference proteome</keyword>
<evidence type="ECO:0000313" key="1">
    <source>
        <dbReference type="EMBL" id="ATW58507.1"/>
    </source>
</evidence>